<reference evidence="2" key="2">
    <citation type="submission" date="2025-08" db="UniProtKB">
        <authorList>
            <consortium name="RefSeq"/>
        </authorList>
    </citation>
    <scope>IDENTIFICATION</scope>
    <source>
        <tissue evidence="2">Leaf</tissue>
    </source>
</reference>
<reference evidence="1" key="1">
    <citation type="journal article" date="2014" name="Nat. Commun.">
        <title>The tobacco genome sequence and its comparison with those of tomato and potato.</title>
        <authorList>
            <person name="Sierro N."/>
            <person name="Battey J.N."/>
            <person name="Ouadi S."/>
            <person name="Bakaher N."/>
            <person name="Bovet L."/>
            <person name="Willig A."/>
            <person name="Goepfert S."/>
            <person name="Peitsch M.C."/>
            <person name="Ivanov N.V."/>
        </authorList>
    </citation>
    <scope>NUCLEOTIDE SEQUENCE [LARGE SCALE GENOMIC DNA]</scope>
</reference>
<accession>A0AC58RV91</accession>
<protein>
    <submittedName>
        <fullName evidence="2">Uncharacterized protein LOC142163262</fullName>
    </submittedName>
</protein>
<sequence length="150" mass="16562">MKNKQEPPKPPSPKRIVNIITGGDEVNRVTYTAAKKTSKVTVTHGKRICQVLEGDSITFDDEDADDLIISHNDALVVSLLVHDTNIKQVLIDPGSSMNIVLLRVVDEMQVNDKVIPKSRTLSGFDNSSVTTKGEVVLAMFAERVIRDTMF</sequence>
<gene>
    <name evidence="2" type="primary">LOC142163262</name>
</gene>
<evidence type="ECO:0000313" key="1">
    <source>
        <dbReference type="Proteomes" id="UP000790787"/>
    </source>
</evidence>
<name>A0AC58RV91_TOBAC</name>
<proteinExistence type="predicted"/>
<dbReference type="Proteomes" id="UP000790787">
    <property type="component" value="Chromosome 1"/>
</dbReference>
<evidence type="ECO:0000313" key="2">
    <source>
        <dbReference type="RefSeq" id="XP_075076635.1"/>
    </source>
</evidence>
<dbReference type="RefSeq" id="XP_075076635.1">
    <property type="nucleotide sequence ID" value="XM_075220534.1"/>
</dbReference>
<keyword evidence="1" id="KW-1185">Reference proteome</keyword>
<organism evidence="1 2">
    <name type="scientific">Nicotiana tabacum</name>
    <name type="common">Common tobacco</name>
    <dbReference type="NCBI Taxonomy" id="4097"/>
    <lineage>
        <taxon>Eukaryota</taxon>
        <taxon>Viridiplantae</taxon>
        <taxon>Streptophyta</taxon>
        <taxon>Embryophyta</taxon>
        <taxon>Tracheophyta</taxon>
        <taxon>Spermatophyta</taxon>
        <taxon>Magnoliopsida</taxon>
        <taxon>eudicotyledons</taxon>
        <taxon>Gunneridae</taxon>
        <taxon>Pentapetalae</taxon>
        <taxon>asterids</taxon>
        <taxon>lamiids</taxon>
        <taxon>Solanales</taxon>
        <taxon>Solanaceae</taxon>
        <taxon>Nicotianoideae</taxon>
        <taxon>Nicotianeae</taxon>
        <taxon>Nicotiana</taxon>
    </lineage>
</organism>